<organism evidence="2 3">
    <name type="scientific">Kribbella koreensis</name>
    <dbReference type="NCBI Taxonomy" id="57909"/>
    <lineage>
        <taxon>Bacteria</taxon>
        <taxon>Bacillati</taxon>
        <taxon>Actinomycetota</taxon>
        <taxon>Actinomycetes</taxon>
        <taxon>Propionibacteriales</taxon>
        <taxon>Kribbellaceae</taxon>
        <taxon>Kribbella</taxon>
    </lineage>
</organism>
<accession>A0ABN1RN33</accession>
<evidence type="ECO:0000313" key="3">
    <source>
        <dbReference type="Proteomes" id="UP001500542"/>
    </source>
</evidence>
<feature type="chain" id="PRO_5046609382" evidence="1">
    <location>
        <begin position="31"/>
        <end position="207"/>
    </location>
</feature>
<name>A0ABN1RN33_9ACTN</name>
<keyword evidence="1" id="KW-0732">Signal</keyword>
<evidence type="ECO:0000256" key="1">
    <source>
        <dbReference type="SAM" id="SignalP"/>
    </source>
</evidence>
<reference evidence="2 3" key="1">
    <citation type="journal article" date="2019" name="Int. J. Syst. Evol. Microbiol.">
        <title>The Global Catalogue of Microorganisms (GCM) 10K type strain sequencing project: providing services to taxonomists for standard genome sequencing and annotation.</title>
        <authorList>
            <consortium name="The Broad Institute Genomics Platform"/>
            <consortium name="The Broad Institute Genome Sequencing Center for Infectious Disease"/>
            <person name="Wu L."/>
            <person name="Ma J."/>
        </authorList>
    </citation>
    <scope>NUCLEOTIDE SEQUENCE [LARGE SCALE GENOMIC DNA]</scope>
    <source>
        <strain evidence="2 3">JCM 10977</strain>
    </source>
</reference>
<dbReference type="PROSITE" id="PS51318">
    <property type="entry name" value="TAT"/>
    <property type="match status" value="1"/>
</dbReference>
<keyword evidence="3" id="KW-1185">Reference proteome</keyword>
<feature type="signal peptide" evidence="1">
    <location>
        <begin position="1"/>
        <end position="30"/>
    </location>
</feature>
<protein>
    <submittedName>
        <fullName evidence="2">Uncharacterized protein</fullName>
    </submittedName>
</protein>
<sequence length="207" mass="22064">MQTHSRRTVLGFAAAAVAAPIVLSAGQASASGTLTFAQSTDAWTQINQARASTSYWAFDRDRAKAGLEFGGSGLWRSMFRFSIAELAAGVIESVSFSIVLDHTPGPNPTPVELWSTAPIDPDVPVTWNTFAGSWLGLVASASGAAYPGAGQPDQKLTFAIGPDVVQQAVDAQHQFVTLGLRAPNEGDRLQWKKLYGDSAKLEVTYHR</sequence>
<gene>
    <name evidence="2" type="ORF">GCM10009554_75300</name>
</gene>
<comment type="caution">
    <text evidence="2">The sequence shown here is derived from an EMBL/GenBank/DDBJ whole genome shotgun (WGS) entry which is preliminary data.</text>
</comment>
<dbReference type="RefSeq" id="WP_343982023.1">
    <property type="nucleotide sequence ID" value="NZ_BAAAHK010000021.1"/>
</dbReference>
<evidence type="ECO:0000313" key="2">
    <source>
        <dbReference type="EMBL" id="GAA0960342.1"/>
    </source>
</evidence>
<dbReference type="EMBL" id="BAAAHK010000021">
    <property type="protein sequence ID" value="GAA0960342.1"/>
    <property type="molecule type" value="Genomic_DNA"/>
</dbReference>
<dbReference type="InterPro" id="IPR006311">
    <property type="entry name" value="TAT_signal"/>
</dbReference>
<dbReference type="Proteomes" id="UP001500542">
    <property type="component" value="Unassembled WGS sequence"/>
</dbReference>
<proteinExistence type="predicted"/>